<proteinExistence type="inferred from homology"/>
<sequence length="860" mass="96222">MGILSWLRDDPHAFFCETDTRATGLDVCPSAPRLNDFFGKPTSVVSFYSSGHKHRTEGYWAVPNEKCLTHRSLWRELYGASVGPEHYCVNQNASKDFRGSNGSEAVQKCYDFDDCRSRPKGTSGSGQSGHGREVRSTDPDYPNTVVFLTPEAYSVPLSYFISWMFRTFEDHIEERLTVDIDFDLPDTFQSREWRTDAELEKFASSLPPGLEKLGLSFVCPDQFTDRGLALIGSGLPATLKHLALAFEFSWTECHISKEGFGKLVVGFPKGLSSLDLTLRNDELGDEALEMLAKAMPPSLSKAVINFKDNDSFTDAGFCALIGGFPSSLKELSLNFDTNGRLSDVTLKTLAAWLSKTGGLRKLQFISNSTHQVSKQGLQELCSSLPSLRQLRLEFQSSDAPELCDQFVVKDESIAFVKDKALFSFLHLKPHTWIHIPLLISDADFPSGLVPRWQELLQTINAGAEAFKSGDFGTAKVLLADAAESATKDEQQAFTCSLGISALYRALAYAYCSHVHGNQRITRRLNQIGLRFLHLAMNWLTHAFVTTNHNQALIDGSAWPIGIQEINNDLTSVVAALQSSGTMGHSPTAAGKSIPHDFRLPDLRIAIVSLCAYPPDHPLPRFSSSNQGTYAARHGYTYILEKERVDSRRPPAWGKIKLMERETRSGQWDWVVWADCDTYFMNMSTTLDSVLFTYAGVADGEQLTLDPEVHMIVSEDNAMLNTGIFFARSSSWASQLLQRIWGSDTSPWIDHPWWENAAFTWQFLKDNAKKFALEDLEDWAAKGKDDMWGVYPDEVRVAPQSHFNSYHPITSRFQHDTWEEGKFVIAFNGVLSASSPTVVRFGGVTRRQGQRNQPRLCRTVL</sequence>
<comment type="similarity">
    <text evidence="1">Belongs to the glycosyltransferase 34 family.</text>
</comment>
<dbReference type="PANTHER" id="PTHR31306:SF4">
    <property type="entry name" value="ALPHA-1,2-GALACTOSYLTRANSFERASE"/>
    <property type="match status" value="1"/>
</dbReference>
<evidence type="ECO:0008006" key="7">
    <source>
        <dbReference type="Google" id="ProtNLM"/>
    </source>
</evidence>
<feature type="region of interest" description="Disordered" evidence="4">
    <location>
        <begin position="117"/>
        <end position="137"/>
    </location>
</feature>
<dbReference type="PANTHER" id="PTHR31306">
    <property type="entry name" value="ALPHA-1,6-MANNOSYLTRANSFERASE MNN11-RELATED"/>
    <property type="match status" value="1"/>
</dbReference>
<dbReference type="Gene3D" id="3.90.550.10">
    <property type="entry name" value="Spore Coat Polysaccharide Biosynthesis Protein SpsA, Chain A"/>
    <property type="match status" value="1"/>
</dbReference>
<evidence type="ECO:0000256" key="2">
    <source>
        <dbReference type="ARBA" id="ARBA00022676"/>
    </source>
</evidence>
<gene>
    <name evidence="5" type="ORF">CCMP2556_LOCUS45902</name>
</gene>
<dbReference type="Proteomes" id="UP001642484">
    <property type="component" value="Unassembled WGS sequence"/>
</dbReference>
<evidence type="ECO:0000313" key="6">
    <source>
        <dbReference type="Proteomes" id="UP001642484"/>
    </source>
</evidence>
<organism evidence="5 6">
    <name type="scientific">Durusdinium trenchii</name>
    <dbReference type="NCBI Taxonomy" id="1381693"/>
    <lineage>
        <taxon>Eukaryota</taxon>
        <taxon>Sar</taxon>
        <taxon>Alveolata</taxon>
        <taxon>Dinophyceae</taxon>
        <taxon>Suessiales</taxon>
        <taxon>Symbiodiniaceae</taxon>
        <taxon>Durusdinium</taxon>
    </lineage>
</organism>
<evidence type="ECO:0000256" key="3">
    <source>
        <dbReference type="ARBA" id="ARBA00022679"/>
    </source>
</evidence>
<dbReference type="Gene3D" id="3.80.10.10">
    <property type="entry name" value="Ribonuclease Inhibitor"/>
    <property type="match status" value="1"/>
</dbReference>
<protein>
    <recommendedName>
        <fullName evidence="7">Nucleotide-diphospho-sugar transferase</fullName>
    </recommendedName>
</protein>
<dbReference type="InterPro" id="IPR032675">
    <property type="entry name" value="LRR_dom_sf"/>
</dbReference>
<dbReference type="EMBL" id="CAXAMN010025617">
    <property type="protein sequence ID" value="CAK9096558.1"/>
    <property type="molecule type" value="Genomic_DNA"/>
</dbReference>
<dbReference type="InterPro" id="IPR029044">
    <property type="entry name" value="Nucleotide-diphossugar_trans"/>
</dbReference>
<keyword evidence="6" id="KW-1185">Reference proteome</keyword>
<dbReference type="Pfam" id="PF05637">
    <property type="entry name" value="Glyco_transf_34"/>
    <property type="match status" value="1"/>
</dbReference>
<keyword evidence="2" id="KW-0328">Glycosyltransferase</keyword>
<evidence type="ECO:0000256" key="4">
    <source>
        <dbReference type="SAM" id="MobiDB-lite"/>
    </source>
</evidence>
<dbReference type="InterPro" id="IPR008630">
    <property type="entry name" value="Glyco_trans_34"/>
</dbReference>
<reference evidence="5 6" key="1">
    <citation type="submission" date="2024-02" db="EMBL/GenBank/DDBJ databases">
        <authorList>
            <person name="Chen Y."/>
            <person name="Shah S."/>
            <person name="Dougan E. K."/>
            <person name="Thang M."/>
            <person name="Chan C."/>
        </authorList>
    </citation>
    <scope>NUCLEOTIDE SEQUENCE [LARGE SCALE GENOMIC DNA]</scope>
</reference>
<evidence type="ECO:0000313" key="5">
    <source>
        <dbReference type="EMBL" id="CAK9096558.1"/>
    </source>
</evidence>
<keyword evidence="3" id="KW-0808">Transferase</keyword>
<comment type="caution">
    <text evidence="5">The sequence shown here is derived from an EMBL/GenBank/DDBJ whole genome shotgun (WGS) entry which is preliminary data.</text>
</comment>
<accession>A0ABP0R7K3</accession>
<dbReference type="SUPFAM" id="SSF52047">
    <property type="entry name" value="RNI-like"/>
    <property type="match status" value="1"/>
</dbReference>
<name>A0ABP0R7K3_9DINO</name>
<evidence type="ECO:0000256" key="1">
    <source>
        <dbReference type="ARBA" id="ARBA00005664"/>
    </source>
</evidence>